<evidence type="ECO:0000313" key="2">
    <source>
        <dbReference type="Proteomes" id="UP001429357"/>
    </source>
</evidence>
<accession>A0ABV0F2F3</accession>
<evidence type="ECO:0000313" key="1">
    <source>
        <dbReference type="EMBL" id="MEO1780831.1"/>
    </source>
</evidence>
<name>A0ABV0F2F3_9ENTE</name>
<evidence type="ECO:0008006" key="3">
    <source>
        <dbReference type="Google" id="ProtNLM"/>
    </source>
</evidence>
<proteinExistence type="predicted"/>
<dbReference type="EMBL" id="MAEI02000001">
    <property type="protein sequence ID" value="MEO1780831.1"/>
    <property type="molecule type" value="Genomic_DNA"/>
</dbReference>
<dbReference type="Proteomes" id="UP001429357">
    <property type="component" value="Unassembled WGS sequence"/>
</dbReference>
<reference evidence="1" key="1">
    <citation type="submission" date="2016-06" db="EMBL/GenBank/DDBJ databases">
        <authorList>
            <person name="Van Tyne D."/>
        </authorList>
    </citation>
    <scope>NUCLEOTIDE SEQUENCE</scope>
    <source>
        <strain evidence="1">JM9A</strain>
    </source>
</reference>
<gene>
    <name evidence="1" type="ORF">BAU18_000382</name>
</gene>
<sequence length="39" mass="4363">MVLKNVISNGVCEKELEVRCRLGDKTMDIVSNIRNSVKA</sequence>
<protein>
    <recommendedName>
        <fullName evidence="3">Transposase</fullName>
    </recommendedName>
</protein>
<organism evidence="1 2">
    <name type="scientific">Enterococcus diestrammenae</name>
    <dbReference type="NCBI Taxonomy" id="1155073"/>
    <lineage>
        <taxon>Bacteria</taxon>
        <taxon>Bacillati</taxon>
        <taxon>Bacillota</taxon>
        <taxon>Bacilli</taxon>
        <taxon>Lactobacillales</taxon>
        <taxon>Enterococcaceae</taxon>
        <taxon>Enterococcus</taxon>
    </lineage>
</organism>
<comment type="caution">
    <text evidence="1">The sequence shown here is derived from an EMBL/GenBank/DDBJ whole genome shotgun (WGS) entry which is preliminary data.</text>
</comment>
<keyword evidence="2" id="KW-1185">Reference proteome</keyword>
<reference evidence="1" key="2">
    <citation type="submission" date="2024-02" db="EMBL/GenBank/DDBJ databases">
        <title>The Genome Sequence of Enterococcus diestrammenae JM9A.</title>
        <authorList>
            <person name="Earl A."/>
            <person name="Manson A."/>
            <person name="Gilmore M."/>
            <person name="Sanders J."/>
            <person name="Shea T."/>
            <person name="Howe W."/>
            <person name="Livny J."/>
            <person name="Cuomo C."/>
            <person name="Neafsey D."/>
            <person name="Birren B."/>
        </authorList>
    </citation>
    <scope>NUCLEOTIDE SEQUENCE</scope>
    <source>
        <strain evidence="1">JM9A</strain>
    </source>
</reference>